<dbReference type="InterPro" id="IPR020596">
    <property type="entry name" value="rRNA_Ade_Mease_Trfase_CS"/>
</dbReference>
<dbReference type="PROSITE" id="PS00092">
    <property type="entry name" value="N6_MTASE"/>
    <property type="match status" value="1"/>
</dbReference>
<dbReference type="InterPro" id="IPR002052">
    <property type="entry name" value="DNA_methylase_N6_adenine_CS"/>
</dbReference>
<evidence type="ECO:0000313" key="8">
    <source>
        <dbReference type="Proteomes" id="UP000178851"/>
    </source>
</evidence>
<proteinExistence type="inferred from homology"/>
<evidence type="ECO:0000256" key="5">
    <source>
        <dbReference type="PROSITE-ProRule" id="PRU01026"/>
    </source>
</evidence>
<protein>
    <recommendedName>
        <fullName evidence="6">Ribosomal RNA adenine methylase transferase N-terminal domain-containing protein</fullName>
    </recommendedName>
</protein>
<dbReference type="InterPro" id="IPR001737">
    <property type="entry name" value="KsgA/Erm"/>
</dbReference>
<feature type="binding site" evidence="5">
    <location>
        <position position="105"/>
    </location>
    <ligand>
        <name>S-adenosyl-L-methionine</name>
        <dbReference type="ChEBI" id="CHEBI:59789"/>
    </ligand>
</feature>
<name>A0A1F7YBI3_9BACT</name>
<comment type="caution">
    <text evidence="7">The sequence shown here is derived from an EMBL/GenBank/DDBJ whole genome shotgun (WGS) entry which is preliminary data.</text>
</comment>
<organism evidence="7 8">
    <name type="scientific">Candidatus Woesebacteria bacterium RIFCSPHIGHO2_01_FULL_39_28</name>
    <dbReference type="NCBI Taxonomy" id="1802496"/>
    <lineage>
        <taxon>Bacteria</taxon>
        <taxon>Candidatus Woeseibacteriota</taxon>
    </lineage>
</organism>
<dbReference type="PROSITE" id="PS51689">
    <property type="entry name" value="SAM_RNA_A_N6_MT"/>
    <property type="match status" value="1"/>
</dbReference>
<dbReference type="PANTHER" id="PTHR11727:SF7">
    <property type="entry name" value="DIMETHYLADENOSINE TRANSFERASE-RELATED"/>
    <property type="match status" value="1"/>
</dbReference>
<keyword evidence="1 5" id="KW-0489">Methyltransferase</keyword>
<accession>A0A1F7YBI3</accession>
<comment type="caution">
    <text evidence="5">Lacks conserved residue(s) required for the propagation of feature annotation.</text>
</comment>
<evidence type="ECO:0000256" key="4">
    <source>
        <dbReference type="ARBA" id="ARBA00022884"/>
    </source>
</evidence>
<evidence type="ECO:0000256" key="1">
    <source>
        <dbReference type="ARBA" id="ARBA00022603"/>
    </source>
</evidence>
<reference evidence="7 8" key="1">
    <citation type="journal article" date="2016" name="Nat. Commun.">
        <title>Thousands of microbial genomes shed light on interconnected biogeochemical processes in an aquifer system.</title>
        <authorList>
            <person name="Anantharaman K."/>
            <person name="Brown C.T."/>
            <person name="Hug L.A."/>
            <person name="Sharon I."/>
            <person name="Castelle C.J."/>
            <person name="Probst A.J."/>
            <person name="Thomas B.C."/>
            <person name="Singh A."/>
            <person name="Wilkins M.J."/>
            <person name="Karaoz U."/>
            <person name="Brodie E.L."/>
            <person name="Williams K.H."/>
            <person name="Hubbard S.S."/>
            <person name="Banfield J.F."/>
        </authorList>
    </citation>
    <scope>NUCLEOTIDE SEQUENCE [LARGE SCALE GENOMIC DNA]</scope>
</reference>
<feature type="binding site" evidence="5">
    <location>
        <position position="60"/>
    </location>
    <ligand>
        <name>S-adenosyl-L-methionine</name>
        <dbReference type="ChEBI" id="CHEBI:59789"/>
    </ligand>
</feature>
<feature type="binding site" evidence="5">
    <location>
        <position position="39"/>
    </location>
    <ligand>
        <name>S-adenosyl-L-methionine</name>
        <dbReference type="ChEBI" id="CHEBI:59789"/>
    </ligand>
</feature>
<dbReference type="Gene3D" id="1.10.8.100">
    <property type="entry name" value="Ribosomal RNA adenine dimethylase-like, domain 2"/>
    <property type="match status" value="1"/>
</dbReference>
<dbReference type="Proteomes" id="UP000178851">
    <property type="component" value="Unassembled WGS sequence"/>
</dbReference>
<dbReference type="GO" id="GO:0003723">
    <property type="term" value="F:RNA binding"/>
    <property type="evidence" value="ECO:0007669"/>
    <property type="project" value="UniProtKB-UniRule"/>
</dbReference>
<dbReference type="SUPFAM" id="SSF53335">
    <property type="entry name" value="S-adenosyl-L-methionine-dependent methyltransferases"/>
    <property type="match status" value="1"/>
</dbReference>
<dbReference type="AlphaFoldDB" id="A0A1F7YBI3"/>
<dbReference type="InterPro" id="IPR023165">
    <property type="entry name" value="rRNA_Ade_diMease-like_C"/>
</dbReference>
<gene>
    <name evidence="7" type="ORF">A2627_02710</name>
</gene>
<dbReference type="Pfam" id="PF00398">
    <property type="entry name" value="RrnaAD"/>
    <property type="match status" value="1"/>
</dbReference>
<dbReference type="CDD" id="cd02440">
    <property type="entry name" value="AdoMet_MTases"/>
    <property type="match status" value="1"/>
</dbReference>
<keyword evidence="4 5" id="KW-0694">RNA-binding</keyword>
<evidence type="ECO:0000313" key="7">
    <source>
        <dbReference type="EMBL" id="OGM24686.1"/>
    </source>
</evidence>
<dbReference type="InterPro" id="IPR020598">
    <property type="entry name" value="rRNA_Ade_methylase_Trfase_N"/>
</dbReference>
<dbReference type="EMBL" id="MGGI01000026">
    <property type="protein sequence ID" value="OGM24686.1"/>
    <property type="molecule type" value="Genomic_DNA"/>
</dbReference>
<sequence>MKINPDPLKDQFFLVNRKIIRKLTEFAQLSKNDVVLEVGAGIGNLTKEIAKKAGKVIAFEIDKKFKPFLSTLPKNVDVIYENAWSFVQLHGKFEKKKIYNKVVSNPPYSFIEPFLQNLTFLEYDKVILVIPIKFLKKIDGSGVFGSFFKSEVKMYVPKENFYPSPRTNSVVIDLIKLPDPIKTKNSGLFLRRYMYQHEGQLSKNSLMEGLILYMKLVYGKNFTKNQARKKIADSGIQKELLEKPPLGSEIYEEVNRKLGNLN</sequence>
<feature type="binding site" evidence="5">
    <location>
        <position position="14"/>
    </location>
    <ligand>
        <name>S-adenosyl-L-methionine</name>
        <dbReference type="ChEBI" id="CHEBI:59789"/>
    </ligand>
</feature>
<evidence type="ECO:0000259" key="6">
    <source>
        <dbReference type="SMART" id="SM00650"/>
    </source>
</evidence>
<keyword evidence="3 5" id="KW-0949">S-adenosyl-L-methionine</keyword>
<keyword evidence="2 5" id="KW-0808">Transferase</keyword>
<dbReference type="Gene3D" id="3.40.50.150">
    <property type="entry name" value="Vaccinia Virus protein VP39"/>
    <property type="match status" value="1"/>
</dbReference>
<dbReference type="InterPro" id="IPR029063">
    <property type="entry name" value="SAM-dependent_MTases_sf"/>
</dbReference>
<evidence type="ECO:0000256" key="2">
    <source>
        <dbReference type="ARBA" id="ARBA00022679"/>
    </source>
</evidence>
<feature type="domain" description="Ribosomal RNA adenine methylase transferase N-terminal" evidence="6">
    <location>
        <begin position="19"/>
        <end position="178"/>
    </location>
</feature>
<dbReference type="PANTHER" id="PTHR11727">
    <property type="entry name" value="DIMETHYLADENOSINE TRANSFERASE"/>
    <property type="match status" value="1"/>
</dbReference>
<dbReference type="PROSITE" id="PS01131">
    <property type="entry name" value="RRNA_A_DIMETH"/>
    <property type="match status" value="1"/>
</dbReference>
<dbReference type="SMART" id="SM00650">
    <property type="entry name" value="rADc"/>
    <property type="match status" value="1"/>
</dbReference>
<dbReference type="GO" id="GO:0000179">
    <property type="term" value="F:rRNA (adenine-N6,N6-)-dimethyltransferase activity"/>
    <property type="evidence" value="ECO:0007669"/>
    <property type="project" value="UniProtKB-UniRule"/>
</dbReference>
<evidence type="ECO:0000256" key="3">
    <source>
        <dbReference type="ARBA" id="ARBA00022691"/>
    </source>
</evidence>
<comment type="similarity">
    <text evidence="5">Belongs to the class I-like SAM-binding methyltransferase superfamily. rRNA adenine N(6)-methyltransferase family.</text>
</comment>